<comment type="caution">
    <text evidence="1">The sequence shown here is derived from an EMBL/GenBank/DDBJ whole genome shotgun (WGS) entry which is preliminary data.</text>
</comment>
<dbReference type="OrthoDB" id="1262810at2759"/>
<reference evidence="1" key="1">
    <citation type="journal article" date="2021" name="Nat. Commun.">
        <title>Genetic determinants of endophytism in the Arabidopsis root mycobiome.</title>
        <authorList>
            <person name="Mesny F."/>
            <person name="Miyauchi S."/>
            <person name="Thiergart T."/>
            <person name="Pickel B."/>
            <person name="Atanasova L."/>
            <person name="Karlsson M."/>
            <person name="Huettel B."/>
            <person name="Barry K.W."/>
            <person name="Haridas S."/>
            <person name="Chen C."/>
            <person name="Bauer D."/>
            <person name="Andreopoulos W."/>
            <person name="Pangilinan J."/>
            <person name="LaButti K."/>
            <person name="Riley R."/>
            <person name="Lipzen A."/>
            <person name="Clum A."/>
            <person name="Drula E."/>
            <person name="Henrissat B."/>
            <person name="Kohler A."/>
            <person name="Grigoriev I.V."/>
            <person name="Martin F.M."/>
            <person name="Hacquard S."/>
        </authorList>
    </citation>
    <scope>NUCLEOTIDE SEQUENCE</scope>
    <source>
        <strain evidence="1">MPI-SDFR-AT-0120</strain>
    </source>
</reference>
<evidence type="ECO:0008006" key="3">
    <source>
        <dbReference type="Google" id="ProtNLM"/>
    </source>
</evidence>
<gene>
    <name evidence="1" type="ORF">FB567DRAFT_581505</name>
</gene>
<dbReference type="SUPFAM" id="SSF55874">
    <property type="entry name" value="ATPase domain of HSP90 chaperone/DNA topoisomerase II/histidine kinase"/>
    <property type="match status" value="1"/>
</dbReference>
<dbReference type="Gene3D" id="3.30.565.10">
    <property type="entry name" value="Histidine kinase-like ATPase, C-terminal domain"/>
    <property type="match status" value="1"/>
</dbReference>
<organism evidence="1 2">
    <name type="scientific">Paraphoma chrysanthemicola</name>
    <dbReference type="NCBI Taxonomy" id="798071"/>
    <lineage>
        <taxon>Eukaryota</taxon>
        <taxon>Fungi</taxon>
        <taxon>Dikarya</taxon>
        <taxon>Ascomycota</taxon>
        <taxon>Pezizomycotina</taxon>
        <taxon>Dothideomycetes</taxon>
        <taxon>Pleosporomycetidae</taxon>
        <taxon>Pleosporales</taxon>
        <taxon>Pleosporineae</taxon>
        <taxon>Phaeosphaeriaceae</taxon>
        <taxon>Paraphoma</taxon>
    </lineage>
</organism>
<dbReference type="PANTHER" id="PTHR32387">
    <property type="entry name" value="WU:FJ29H11"/>
    <property type="match status" value="1"/>
</dbReference>
<dbReference type="Proteomes" id="UP000813461">
    <property type="component" value="Unassembled WGS sequence"/>
</dbReference>
<accession>A0A8K0R0X4</accession>
<keyword evidence="2" id="KW-1185">Reference proteome</keyword>
<dbReference type="NCBIfam" id="NF047352">
    <property type="entry name" value="P_loop_sacsin"/>
    <property type="match status" value="1"/>
</dbReference>
<dbReference type="EMBL" id="JAGMVJ010000014">
    <property type="protein sequence ID" value="KAH7082057.1"/>
    <property type="molecule type" value="Genomic_DNA"/>
</dbReference>
<dbReference type="InterPro" id="IPR052957">
    <property type="entry name" value="Auxin_embryo_med"/>
</dbReference>
<dbReference type="InterPro" id="IPR036890">
    <property type="entry name" value="HATPase_C_sf"/>
</dbReference>
<evidence type="ECO:0000313" key="2">
    <source>
        <dbReference type="Proteomes" id="UP000813461"/>
    </source>
</evidence>
<protein>
    <recommendedName>
        <fullName evidence="3">Protein NO VEIN C-terminal domain-containing protein</fullName>
    </recommendedName>
</protein>
<evidence type="ECO:0000313" key="1">
    <source>
        <dbReference type="EMBL" id="KAH7082057.1"/>
    </source>
</evidence>
<name>A0A8K0R0X4_9PLEO</name>
<sequence length="1657" mass="187810">MDGDAPGEFGRLYEIYKQLGSREPSTVEEAQAVIEYIRAEKGHLDDGALRELDTVSPRTRERLLRIVQLKQESEAAYTTSISEQLYSSKYRFLYELVQNADDSSYDSAKHRGASPFLRFNITPDAFIIETNEDGFSRANVEAICATGKSSKKASRTDDHIGEKGFGFKAVFSVAKEVHIQSGLWSFGFKHRKGQRGLGMVTPLDMSSAALPQDVTTRIKLRYSKQAIQQYSKLVQAVKDLPNTMIMFIQRIRTLHINVTLADGSCESSTITKTRRPLSSQCTITASQQEGGETRTETWTYLLFSSIKKSLPADERRKDRTEAKIELAFPIDAIKREPKLSETGQHVFAYLPLQRLPQIQFLIQSDFITSASRESVLDCAWNDALCEGVADLFVSAVTGTFAQPNHKLRYSWLDYLPIQPMDHIWKQLTSSITEKLKVKPVIQSREQRRFNVPCQFRHLVNGTLHNDEPLFPDLAEEIYLAKEYASRHRKHLSILGVTNLNWDDIVGLLQADVVRMSSRLKNTPPQDSWHETFSDLLLRLFLLPSQSRLQLQVKRLALLPLSGSSQWTGAPGVSSGGPQKIYFANVGTTPIPEHLPLSVLDRDASANSRRRAFSKAMGVEECTKATVFAKIKDRHCDLFGGPFGTFGSFKAPDLGHDHFFFLFCQRCSVDDIKTWVKVPLNTGETAKASDTNLYFPSDAEFDMFKLLPTQNTSAKYLAKSLFKAEPPTPSANNEDWSTWLARVTGARYFPPLTRIDNVRRFGMNRRQLSTEVQDVIKHKPVKFLGLLRAHWDVYQMEANQVEQELRSCQVLCRSGKMVPLHTTYLPTTEVITMVDELGIPARTMPMLSISLTTLDEITYRSWKFLEEFGVCSKPNMTFFVLAIQAMAGSDFESPDISKVTQIYANMAQMATVQHHDQLRMIFDDSKEPTIWDQHDESWTFSSECIIDGPDFIRSKSVLERSYPGNDLLRGFFTTVLHIPTWTIQDIVEEIESREQWDDGSTKIPEMCAIYDFLLVNATTDSDWQYIKTAFAEKKLVFGENGCWHTLRTCLWRSPFALSGFQDLSIIYPDLEQFFVRKLGVKKASPSMLINEVRLMAEESEPRIGEIRARLLEIGTMLNKSPIESRISRALDNLKEVKFLPKMQSEQPPILVGAADDFAISDHARYGETLMSHDVLLDFQIHETQIMHTMFTHLGLTHRYLSAMVEEVSAVGELTLVDERLSRELQLKAYGLYCCAAKYKSRKALQGESTLYTQLSKIVIQTSDEISTNLVLALDSAPLVVPSNRSFIHHDVVEDTINIYVPYDQRTRRSCYRSQLPLLLASILGVSQAAVFSISCIIGSNPRDLDDVLLEQDIPEVEWIQKPVIEIPDSILESERPSTPVILGGHRDVRLIQNPPLDVLTPDATPSRERHARLAISPPPFFPHVAPLELPGLVEQVVRVAQRRGSRYRNPGDTAALAQDDAGQLRHFNHATTFGSRETDSSHNRKIGAVGEGFIFTLLSSINIPNFNESNWPSTIRSELIGHYGFQDLTAWHGRETSDLVYTDTDGTFTKYLRQNCEGGFPTGIYQTRDLRTSPIEYYLEVKSTTGPCGTRFYMSGKQYDRMESMAVHVFGQNKKVYVILRVHDMLTPEVGLKIFVDPLRFKGNRLEFETEQWYVNTT</sequence>
<proteinExistence type="predicted"/>
<dbReference type="PANTHER" id="PTHR32387:SF0">
    <property type="entry name" value="PROTEIN NO VEIN"/>
    <property type="match status" value="1"/>
</dbReference>